<gene>
    <name evidence="2" type="ORF">JM946_14195</name>
</gene>
<feature type="domain" description="HTH marR-type" evidence="1">
    <location>
        <begin position="33"/>
        <end position="86"/>
    </location>
</feature>
<evidence type="ECO:0000313" key="3">
    <source>
        <dbReference type="Proteomes" id="UP000661077"/>
    </source>
</evidence>
<protein>
    <submittedName>
        <fullName evidence="2">MarR family transcriptional regulator</fullName>
    </submittedName>
</protein>
<proteinExistence type="predicted"/>
<accession>A0ABS1WY33</accession>
<dbReference type="InterPro" id="IPR036388">
    <property type="entry name" value="WH-like_DNA-bd_sf"/>
</dbReference>
<dbReference type="RefSeq" id="WP_203167956.1">
    <property type="nucleotide sequence ID" value="NZ_JAEVLS010000003.1"/>
</dbReference>
<dbReference type="Pfam" id="PF12802">
    <property type="entry name" value="MarR_2"/>
    <property type="match status" value="1"/>
</dbReference>
<comment type="caution">
    <text evidence="2">The sequence shown here is derived from an EMBL/GenBank/DDBJ whole genome shotgun (WGS) entry which is preliminary data.</text>
</comment>
<evidence type="ECO:0000259" key="1">
    <source>
        <dbReference type="Pfam" id="PF12802"/>
    </source>
</evidence>
<evidence type="ECO:0000313" key="2">
    <source>
        <dbReference type="EMBL" id="MBM0105878.1"/>
    </source>
</evidence>
<dbReference type="Gene3D" id="1.10.10.10">
    <property type="entry name" value="Winged helix-like DNA-binding domain superfamily/Winged helix DNA-binding domain"/>
    <property type="match status" value="1"/>
</dbReference>
<dbReference type="InterPro" id="IPR036390">
    <property type="entry name" value="WH_DNA-bd_sf"/>
</dbReference>
<dbReference type="InterPro" id="IPR000835">
    <property type="entry name" value="HTH_MarR-typ"/>
</dbReference>
<dbReference type="Proteomes" id="UP000661077">
    <property type="component" value="Unassembled WGS sequence"/>
</dbReference>
<name>A0ABS1WY33_9GAMM</name>
<dbReference type="SUPFAM" id="SSF46785">
    <property type="entry name" value="Winged helix' DNA-binding domain"/>
    <property type="match status" value="1"/>
</dbReference>
<sequence length="117" mass="13183">MRRRLTDDADTRLYLSRFLQAAAQSDLTVYGVPLLLYISAHPGGRVPYSEALAELGLNRGQMERAIAALIDAKLIVRADSHDDARRVDLQITRTGEGVIDNLNDRAERKKNMFDKRT</sequence>
<dbReference type="EMBL" id="JAEVLS010000003">
    <property type="protein sequence ID" value="MBM0105878.1"/>
    <property type="molecule type" value="Genomic_DNA"/>
</dbReference>
<keyword evidence="3" id="KW-1185">Reference proteome</keyword>
<reference evidence="2 3" key="1">
    <citation type="journal article" date="2021" name="Int. J. Syst. Evol. Microbiol.">
        <title>Steroidobacter gossypii sp. nov., isolated from soil of cotton cropping field.</title>
        <authorList>
            <person name="Huang R."/>
            <person name="Yang S."/>
            <person name="Zhen C."/>
            <person name="Liu W."/>
        </authorList>
    </citation>
    <scope>NUCLEOTIDE SEQUENCE [LARGE SCALE GENOMIC DNA]</scope>
    <source>
        <strain evidence="2 3">S1-65</strain>
    </source>
</reference>
<organism evidence="2 3">
    <name type="scientific">Steroidobacter gossypii</name>
    <dbReference type="NCBI Taxonomy" id="2805490"/>
    <lineage>
        <taxon>Bacteria</taxon>
        <taxon>Pseudomonadati</taxon>
        <taxon>Pseudomonadota</taxon>
        <taxon>Gammaproteobacteria</taxon>
        <taxon>Steroidobacterales</taxon>
        <taxon>Steroidobacteraceae</taxon>
        <taxon>Steroidobacter</taxon>
    </lineage>
</organism>